<dbReference type="AlphaFoldDB" id="A0A1E5WMK4"/>
<gene>
    <name evidence="1" type="ORF">BAE44_0000374</name>
</gene>
<sequence length="40" mass="4191">LLPHHGGDSSSGRASSSSTAALQRYTVWKRSSMGFHGTDG</sequence>
<keyword evidence="2" id="KW-1185">Reference proteome</keyword>
<proteinExistence type="predicted"/>
<feature type="non-terminal residue" evidence="1">
    <location>
        <position position="40"/>
    </location>
</feature>
<evidence type="ECO:0000313" key="1">
    <source>
        <dbReference type="EMBL" id="OEL38607.1"/>
    </source>
</evidence>
<dbReference type="EMBL" id="LWDX02001140">
    <property type="protein sequence ID" value="OEL38607.1"/>
    <property type="molecule type" value="Genomic_DNA"/>
</dbReference>
<reference evidence="1 2" key="1">
    <citation type="submission" date="2016-09" db="EMBL/GenBank/DDBJ databases">
        <title>The draft genome of Dichanthelium oligosanthes: A C3 panicoid grass species.</title>
        <authorList>
            <person name="Studer A.J."/>
            <person name="Schnable J.C."/>
            <person name="Brutnell T.P."/>
        </authorList>
    </citation>
    <scope>NUCLEOTIDE SEQUENCE [LARGE SCALE GENOMIC DNA]</scope>
    <source>
        <strain evidence="2">cv. Kellogg 1175</strain>
        <tissue evidence="1">Leaf</tissue>
    </source>
</reference>
<accession>A0A1E5WMK4</accession>
<comment type="caution">
    <text evidence="1">The sequence shown here is derived from an EMBL/GenBank/DDBJ whole genome shotgun (WGS) entry which is preliminary data.</text>
</comment>
<organism evidence="1 2">
    <name type="scientific">Dichanthelium oligosanthes</name>
    <dbReference type="NCBI Taxonomy" id="888268"/>
    <lineage>
        <taxon>Eukaryota</taxon>
        <taxon>Viridiplantae</taxon>
        <taxon>Streptophyta</taxon>
        <taxon>Embryophyta</taxon>
        <taxon>Tracheophyta</taxon>
        <taxon>Spermatophyta</taxon>
        <taxon>Magnoliopsida</taxon>
        <taxon>Liliopsida</taxon>
        <taxon>Poales</taxon>
        <taxon>Poaceae</taxon>
        <taxon>PACMAD clade</taxon>
        <taxon>Panicoideae</taxon>
        <taxon>Panicodae</taxon>
        <taxon>Paniceae</taxon>
        <taxon>Dichantheliinae</taxon>
        <taxon>Dichanthelium</taxon>
    </lineage>
</organism>
<protein>
    <submittedName>
        <fullName evidence="1">Uncharacterized protein</fullName>
    </submittedName>
</protein>
<evidence type="ECO:0000313" key="2">
    <source>
        <dbReference type="Proteomes" id="UP000095767"/>
    </source>
</evidence>
<feature type="non-terminal residue" evidence="1">
    <location>
        <position position="1"/>
    </location>
</feature>
<name>A0A1E5WMK4_9POAL</name>
<dbReference type="Proteomes" id="UP000095767">
    <property type="component" value="Unassembled WGS sequence"/>
</dbReference>